<reference evidence="2 3" key="1">
    <citation type="submission" date="2012-12" db="EMBL/GenBank/DDBJ databases">
        <title>Whole genome shotgun sequence of Gordonia aichiensis NBRC 108223.</title>
        <authorList>
            <person name="Isaki-Nakamura S."/>
            <person name="Hosoyama A."/>
            <person name="Tsuchikane K."/>
            <person name="Ando Y."/>
            <person name="Baba S."/>
            <person name="Ohji S."/>
            <person name="Hamada M."/>
            <person name="Tamura T."/>
            <person name="Yamazoe A."/>
            <person name="Yamazaki S."/>
            <person name="Fujita N."/>
        </authorList>
    </citation>
    <scope>NUCLEOTIDE SEQUENCE [LARGE SCALE GENOMIC DNA]</scope>
    <source>
        <strain evidence="2 3">NBRC 108223</strain>
    </source>
</reference>
<organism evidence="2 3">
    <name type="scientific">Gordonia aichiensis NBRC 108223</name>
    <dbReference type="NCBI Taxonomy" id="1220583"/>
    <lineage>
        <taxon>Bacteria</taxon>
        <taxon>Bacillati</taxon>
        <taxon>Actinomycetota</taxon>
        <taxon>Actinomycetes</taxon>
        <taxon>Mycobacteriales</taxon>
        <taxon>Gordoniaceae</taxon>
        <taxon>Gordonia</taxon>
    </lineage>
</organism>
<proteinExistence type="predicted"/>
<comment type="caution">
    <text evidence="2">The sequence shown here is derived from an EMBL/GenBank/DDBJ whole genome shotgun (WGS) entry which is preliminary data.</text>
</comment>
<gene>
    <name evidence="2" type="ORF">GOACH_15_01030</name>
</gene>
<dbReference type="STRING" id="1220583.GOACH_15_01030"/>
<accession>L7KL66</accession>
<evidence type="ECO:0000313" key="2">
    <source>
        <dbReference type="EMBL" id="GAC49610.1"/>
    </source>
</evidence>
<dbReference type="AlphaFoldDB" id="L7KL66"/>
<dbReference type="eggNOG" id="ENOG5032BF2">
    <property type="taxonomic scope" value="Bacteria"/>
</dbReference>
<dbReference type="EMBL" id="BANR01000015">
    <property type="protein sequence ID" value="GAC49610.1"/>
    <property type="molecule type" value="Genomic_DNA"/>
</dbReference>
<keyword evidence="3" id="KW-1185">Reference proteome</keyword>
<protein>
    <submittedName>
        <fullName evidence="2">Uncharacterized protein</fullName>
    </submittedName>
</protein>
<name>L7KL66_9ACTN</name>
<feature type="region of interest" description="Disordered" evidence="1">
    <location>
        <begin position="1"/>
        <end position="23"/>
    </location>
</feature>
<evidence type="ECO:0000256" key="1">
    <source>
        <dbReference type="SAM" id="MobiDB-lite"/>
    </source>
</evidence>
<sequence>MSISTRPQRAVKSSNRSAENDPQAMSAIWKHRDANGELCEFDPRTVTDSELSVWAPVRAVGGSKLSSNIKVKVWCAVNSSNGQPCSHELESGLEHDLHRRLDRPTVSSRLLPQPFRISLPTAGLHTPDLLQISPLGVTVWDCRSDDDQDGAFLKKSAETADAAAGVGWDYRVFTGMSVCERLNLIQLNGFRRPCEWTHKYVDVIRAAAAAGTSMHALFDLDDGSGELKSALWHMIWRGDVAIDLCSQITGASRVCAA</sequence>
<feature type="compositionally biased region" description="Polar residues" evidence="1">
    <location>
        <begin position="1"/>
        <end position="17"/>
    </location>
</feature>
<evidence type="ECO:0000313" key="3">
    <source>
        <dbReference type="Proteomes" id="UP000010988"/>
    </source>
</evidence>
<dbReference type="Proteomes" id="UP000010988">
    <property type="component" value="Unassembled WGS sequence"/>
</dbReference>